<dbReference type="EMBL" id="JHEG02000048">
    <property type="protein sequence ID" value="KIE11261.1"/>
    <property type="molecule type" value="Genomic_DNA"/>
</dbReference>
<dbReference type="PANTHER" id="PTHR43395">
    <property type="entry name" value="SENSOR HISTIDINE KINASE CHEA"/>
    <property type="match status" value="1"/>
</dbReference>
<evidence type="ECO:0000313" key="12">
    <source>
        <dbReference type="EMBL" id="KIE11261.1"/>
    </source>
</evidence>
<reference evidence="12" key="1">
    <citation type="journal article" date="2015" name="Genome Announc.">
        <title>Draft Genome Sequence of Tolypothrix boutellei Strain VB521301.</title>
        <authorList>
            <person name="Chandrababunaidu M.M."/>
            <person name="Singh D."/>
            <person name="Sen D."/>
            <person name="Bhan S."/>
            <person name="Das S."/>
            <person name="Gupta A."/>
            <person name="Adhikary S.P."/>
            <person name="Tripathy S."/>
        </authorList>
    </citation>
    <scope>NUCLEOTIDE SEQUENCE</scope>
    <source>
        <strain evidence="12">VB521301</strain>
    </source>
</reference>
<dbReference type="Pfam" id="PF02518">
    <property type="entry name" value="HATPase_c"/>
    <property type="match status" value="1"/>
</dbReference>
<feature type="domain" description="HPt" evidence="10">
    <location>
        <begin position="1"/>
        <end position="114"/>
    </location>
</feature>
<dbReference type="Gene3D" id="1.10.287.560">
    <property type="entry name" value="Histidine kinase CheA-like, homodimeric domain"/>
    <property type="match status" value="1"/>
</dbReference>
<dbReference type="STRING" id="1479485.DA73_0223060"/>
<dbReference type="Gene3D" id="2.40.50.180">
    <property type="entry name" value="CheA-289, Domain 4"/>
    <property type="match status" value="1"/>
</dbReference>
<dbReference type="GO" id="GO:0005737">
    <property type="term" value="C:cytoplasm"/>
    <property type="evidence" value="ECO:0007669"/>
    <property type="project" value="InterPro"/>
</dbReference>
<dbReference type="InterPro" id="IPR051315">
    <property type="entry name" value="Bact_Chemotaxis_CheA"/>
</dbReference>
<dbReference type="InterPro" id="IPR004105">
    <property type="entry name" value="CheA-like_dim"/>
</dbReference>
<dbReference type="InterPro" id="IPR004358">
    <property type="entry name" value="Sig_transdc_His_kin-like_C"/>
</dbReference>
<dbReference type="Pfam" id="PF01627">
    <property type="entry name" value="Hpt"/>
    <property type="match status" value="1"/>
</dbReference>
<dbReference type="SUPFAM" id="SSF55874">
    <property type="entry name" value="ATPase domain of HSP90 chaperone/DNA topoisomerase II/histidine kinase"/>
    <property type="match status" value="1"/>
</dbReference>
<dbReference type="EC" id="2.7.13.3" evidence="2"/>
<dbReference type="InterPro" id="IPR036890">
    <property type="entry name" value="HATPase_C_sf"/>
</dbReference>
<dbReference type="InterPro" id="IPR005467">
    <property type="entry name" value="His_kinase_dom"/>
</dbReference>
<dbReference type="InterPro" id="IPR037006">
    <property type="entry name" value="CheA-like_homodim_sf"/>
</dbReference>
<dbReference type="PROSITE" id="PS50851">
    <property type="entry name" value="CHEW"/>
    <property type="match status" value="2"/>
</dbReference>
<dbReference type="GO" id="GO:0000155">
    <property type="term" value="F:phosphorelay sensor kinase activity"/>
    <property type="evidence" value="ECO:0007669"/>
    <property type="project" value="InterPro"/>
</dbReference>
<evidence type="ECO:0000259" key="10">
    <source>
        <dbReference type="PROSITE" id="PS50894"/>
    </source>
</evidence>
<keyword evidence="4" id="KW-0808">Transferase</keyword>
<feature type="domain" description="CheW-like" evidence="9">
    <location>
        <begin position="431"/>
        <end position="569"/>
    </location>
</feature>
<dbReference type="PRINTS" id="PR00344">
    <property type="entry name" value="BCTRLSENSOR"/>
</dbReference>
<reference evidence="11" key="2">
    <citation type="submission" date="2019-11" db="EMBL/GenBank/DDBJ databases">
        <title>Improved Assembly of Tolypothrix boutellei genome.</title>
        <authorList>
            <person name="Sarangi A.N."/>
            <person name="Mukherjee M."/>
            <person name="Ghosh S."/>
            <person name="Singh D."/>
            <person name="Das A."/>
            <person name="Kant S."/>
            <person name="Prusty A."/>
            <person name="Tripathy S."/>
        </authorList>
    </citation>
    <scope>NUCLEOTIDE SEQUENCE</scope>
    <source>
        <strain evidence="11">VB521301</strain>
    </source>
</reference>
<keyword evidence="5 12" id="KW-0418">Kinase</keyword>
<dbReference type="SMART" id="SM00260">
    <property type="entry name" value="CheW"/>
    <property type="match status" value="1"/>
</dbReference>
<proteinExistence type="predicted"/>
<dbReference type="SMART" id="SM00387">
    <property type="entry name" value="HATPase_c"/>
    <property type="match status" value="1"/>
</dbReference>
<dbReference type="EMBL" id="JHEG04000001">
    <property type="protein sequence ID" value="KAF3887327.1"/>
    <property type="molecule type" value="Genomic_DNA"/>
</dbReference>
<dbReference type="PROSITE" id="PS50894">
    <property type="entry name" value="HPT"/>
    <property type="match status" value="1"/>
</dbReference>
<dbReference type="SUPFAM" id="SSF47384">
    <property type="entry name" value="Homodimeric domain of signal transducing histidine kinase"/>
    <property type="match status" value="1"/>
</dbReference>
<comment type="caution">
    <text evidence="12">The sequence shown here is derived from an EMBL/GenBank/DDBJ whole genome shotgun (WGS) entry which is preliminary data.</text>
</comment>
<dbReference type="SUPFAM" id="SSF47226">
    <property type="entry name" value="Histidine-containing phosphotransfer domain, HPT domain"/>
    <property type="match status" value="1"/>
</dbReference>
<feature type="domain" description="CheW-like" evidence="9">
    <location>
        <begin position="591"/>
        <end position="726"/>
    </location>
</feature>
<keyword evidence="6" id="KW-0902">Two-component regulatory system</keyword>
<dbReference type="Gene3D" id="3.30.565.10">
    <property type="entry name" value="Histidine kinase-like ATPase, C-terminal domain"/>
    <property type="match status" value="1"/>
</dbReference>
<dbReference type="OrthoDB" id="2079555at2"/>
<evidence type="ECO:0000256" key="6">
    <source>
        <dbReference type="ARBA" id="ARBA00023012"/>
    </source>
</evidence>
<dbReference type="Pfam" id="PF01584">
    <property type="entry name" value="CheW"/>
    <property type="match status" value="2"/>
</dbReference>
<feature type="modified residue" description="Phosphohistidine" evidence="7">
    <location>
        <position position="48"/>
    </location>
</feature>
<dbReference type="SMART" id="SM01231">
    <property type="entry name" value="H-kinase_dim"/>
    <property type="match status" value="1"/>
</dbReference>
<evidence type="ECO:0000259" key="9">
    <source>
        <dbReference type="PROSITE" id="PS50851"/>
    </source>
</evidence>
<dbReference type="Pfam" id="PF02895">
    <property type="entry name" value="H-kinase_dim"/>
    <property type="match status" value="1"/>
</dbReference>
<dbReference type="AlphaFoldDB" id="A0A0C1NEP2"/>
<dbReference type="CDD" id="cd16916">
    <property type="entry name" value="HATPase_CheA-like"/>
    <property type="match status" value="1"/>
</dbReference>
<dbReference type="CDD" id="cd00731">
    <property type="entry name" value="CheA_reg"/>
    <property type="match status" value="1"/>
</dbReference>
<evidence type="ECO:0000256" key="7">
    <source>
        <dbReference type="PROSITE-ProRule" id="PRU00110"/>
    </source>
</evidence>
<evidence type="ECO:0000256" key="3">
    <source>
        <dbReference type="ARBA" id="ARBA00022553"/>
    </source>
</evidence>
<gene>
    <name evidence="12" type="ORF">DA73_0223060</name>
    <name evidence="11" type="ORF">DA73_0400018905</name>
</gene>
<dbReference type="SMART" id="SM00073">
    <property type="entry name" value="HPT"/>
    <property type="match status" value="1"/>
</dbReference>
<feature type="domain" description="Histidine kinase" evidence="8">
    <location>
        <begin position="225"/>
        <end position="429"/>
    </location>
</feature>
<dbReference type="CDD" id="cd00088">
    <property type="entry name" value="HPT"/>
    <property type="match status" value="1"/>
</dbReference>
<dbReference type="InterPro" id="IPR003594">
    <property type="entry name" value="HATPase_dom"/>
</dbReference>
<evidence type="ECO:0000313" key="13">
    <source>
        <dbReference type="Proteomes" id="UP000029738"/>
    </source>
</evidence>
<evidence type="ECO:0000256" key="5">
    <source>
        <dbReference type="ARBA" id="ARBA00022777"/>
    </source>
</evidence>
<evidence type="ECO:0000313" key="11">
    <source>
        <dbReference type="EMBL" id="KAF3887327.1"/>
    </source>
</evidence>
<dbReference type="Gene3D" id="2.30.30.40">
    <property type="entry name" value="SH3 Domains"/>
    <property type="match status" value="1"/>
</dbReference>
<dbReference type="Proteomes" id="UP000029738">
    <property type="component" value="Unassembled WGS sequence"/>
</dbReference>
<evidence type="ECO:0000259" key="8">
    <source>
        <dbReference type="PROSITE" id="PS50109"/>
    </source>
</evidence>
<dbReference type="InterPro" id="IPR002545">
    <property type="entry name" value="CheW-lke_dom"/>
</dbReference>
<sequence length="735" mass="80588">MELAENDDIEAFLLESYENLDRIERDIIDLEKASSQGEALVRIYRSLHTLKGNCGFLPFPKLESLAHAGESLLSALRDRLKHSPSGERKLAVTPQIVSILLQTVDSIRQILSQIKTTKHEGNNDYSSLIKALTQLQETEQADTVSALPHSAVKTPILQQSKFVESSDSELPEVSALTASESSHIRVSVSLLDRVMNLVGELVLVRNQVLGFSDQFQDSAFDATCQRLNLITAQLQEGVMKTRLQPMSTIWQKFPRVIRDLALASGKQVQVEMEGADTELDKSIVEAIKDPLTHVVRNCIDHGIELPAERTACGKSTIGHIFLRAFYESGKVNIEIGDDGRGLDPERLKVRAQQLGLMNAIQAASASESEAINLIFLPGFSTSDRVTNLSGRGVGMDIVKSNIEKINGSIEIYSQPGQGTTFKLKIPLTLTIIPALIVTCGGDRYAIPQTSLQELVCLEAEQVLNSIEMLYDVPVYRLRGDLVPLVYLNQVLHIKDKVTHLETLSLVIVQAENCRFGLFVDTIEDILEIVVKPLGKQLQALSLFAGATILGDGKVALIVDVVGLANRAGIITKQKHLLSGDTVAENQDLVNRQQILLFQGPQGTRMGIPLTIAFRLEEIPRSAVEKVGNHYVVQSYNRILPLIDLHTIFGDGEGAFASEADSLALVIVSPYSELSVGLVVDRILDIVDESLTIKGIPSRPGVLLSAVIQGQITEILDIETVIRMSNPYLLQTTNRG</sequence>
<dbReference type="GO" id="GO:0006935">
    <property type="term" value="P:chemotaxis"/>
    <property type="evidence" value="ECO:0007669"/>
    <property type="project" value="InterPro"/>
</dbReference>
<protein>
    <recommendedName>
        <fullName evidence="2">histidine kinase</fullName>
        <ecNumber evidence="2">2.7.13.3</ecNumber>
    </recommendedName>
</protein>
<dbReference type="InterPro" id="IPR008207">
    <property type="entry name" value="Sig_transdc_His_kin_Hpt_dom"/>
</dbReference>
<accession>A0A0C1NEP2</accession>
<dbReference type="PROSITE" id="PS50109">
    <property type="entry name" value="HIS_KIN"/>
    <property type="match status" value="1"/>
</dbReference>
<dbReference type="Gene3D" id="1.20.120.160">
    <property type="entry name" value="HPT domain"/>
    <property type="match status" value="1"/>
</dbReference>
<dbReference type="FunFam" id="3.30.565.10:FF:000016">
    <property type="entry name" value="Chemotaxis protein CheA, putative"/>
    <property type="match status" value="1"/>
</dbReference>
<dbReference type="InterPro" id="IPR036061">
    <property type="entry name" value="CheW-like_dom_sf"/>
</dbReference>
<comment type="catalytic activity">
    <reaction evidence="1">
        <text>ATP + protein L-histidine = ADP + protein N-phospho-L-histidine.</text>
        <dbReference type="EC" id="2.7.13.3"/>
    </reaction>
</comment>
<dbReference type="InterPro" id="IPR036097">
    <property type="entry name" value="HisK_dim/P_sf"/>
</dbReference>
<keyword evidence="3 7" id="KW-0597">Phosphoprotein</keyword>
<evidence type="ECO:0000256" key="1">
    <source>
        <dbReference type="ARBA" id="ARBA00000085"/>
    </source>
</evidence>
<keyword evidence="13" id="KW-1185">Reference proteome</keyword>
<evidence type="ECO:0000256" key="4">
    <source>
        <dbReference type="ARBA" id="ARBA00022679"/>
    </source>
</evidence>
<dbReference type="SUPFAM" id="SSF50341">
    <property type="entry name" value="CheW-like"/>
    <property type="match status" value="2"/>
</dbReference>
<dbReference type="PANTHER" id="PTHR43395:SF1">
    <property type="entry name" value="CHEMOTAXIS PROTEIN CHEA"/>
    <property type="match status" value="1"/>
</dbReference>
<evidence type="ECO:0000256" key="2">
    <source>
        <dbReference type="ARBA" id="ARBA00012438"/>
    </source>
</evidence>
<dbReference type="InterPro" id="IPR036641">
    <property type="entry name" value="HPT_dom_sf"/>
</dbReference>
<organism evidence="12">
    <name type="scientific">Tolypothrix bouteillei VB521301</name>
    <dbReference type="NCBI Taxonomy" id="1479485"/>
    <lineage>
        <taxon>Bacteria</taxon>
        <taxon>Bacillati</taxon>
        <taxon>Cyanobacteriota</taxon>
        <taxon>Cyanophyceae</taxon>
        <taxon>Nostocales</taxon>
        <taxon>Tolypothrichaceae</taxon>
        <taxon>Tolypothrix</taxon>
    </lineage>
</organism>
<dbReference type="RefSeq" id="WP_038088030.1">
    <property type="nucleotide sequence ID" value="NZ_JHEG04000001.1"/>
</dbReference>
<name>A0A0C1NEP2_9CYAN</name>